<gene>
    <name evidence="1" type="ORF">PsorP6_011010</name>
</gene>
<dbReference type="EMBL" id="CM047585">
    <property type="protein sequence ID" value="KAI9910551.1"/>
    <property type="molecule type" value="Genomic_DNA"/>
</dbReference>
<organism evidence="1 2">
    <name type="scientific">Peronosclerospora sorghi</name>
    <dbReference type="NCBI Taxonomy" id="230839"/>
    <lineage>
        <taxon>Eukaryota</taxon>
        <taxon>Sar</taxon>
        <taxon>Stramenopiles</taxon>
        <taxon>Oomycota</taxon>
        <taxon>Peronosporomycetes</taxon>
        <taxon>Peronosporales</taxon>
        <taxon>Peronosporaceae</taxon>
        <taxon>Peronosclerospora</taxon>
    </lineage>
</organism>
<evidence type="ECO:0000313" key="1">
    <source>
        <dbReference type="EMBL" id="KAI9910551.1"/>
    </source>
</evidence>
<comment type="caution">
    <text evidence="1">The sequence shown here is derived from an EMBL/GenBank/DDBJ whole genome shotgun (WGS) entry which is preliminary data.</text>
</comment>
<evidence type="ECO:0000313" key="2">
    <source>
        <dbReference type="Proteomes" id="UP001163321"/>
    </source>
</evidence>
<proteinExistence type="predicted"/>
<keyword evidence="2" id="KW-1185">Reference proteome</keyword>
<accession>A0ACC0VYL8</accession>
<sequence>MTKEAATRAAFRRLSLELERQLADATLEVGETWFLVSSSWWMRVFGTCPRDEHEDQTDDDSEGSDDAAMLPRGNAAEFQVKNAPLVDVHVSSRKRHVAVLKPMLMEGPDYRLVNQRVWTHLSDSFGFDWEIPRPVVTRGPTTSHRFVEVYPFAFEVWAWRTGLDKPVAIRDPEQKRVVVTASAHCSLKELQGQICNAAAVVPELDAMFPNLVDDVSTLAVQICYRRNEQAPWTPLSDAVVKDEERTKRGFGSGMHPDPGVERLTVGELNLEHSASSHQTLHQVLVEGRWTTTDDESTREWKWRHGKFYSAIEANAWRFALQEGELLDALDTDNKWYESRVVELEPDRIKVHYRGWSAKWDEWIKRTSTRIAPLHTRVRNWRNFQLGDEVLVGTNVAGKVYPEWRLACVTDRAKIRDGEGSFRVELDVDGSKQWRDAQDELLCPVGTHKAVNAAARAPSRALVVAPSSSYARYDLPYETGRGRPAYEGVVGLTNLGNTCFMNSMLQCLINTAPLREYFLRKDAVTGAPFFTQEINRDNPLGLKGIMAVDFATLLRKMWSNEYRVVTPTTLKAVIGQYAPQFAGYQQQDSQEFMSFLLDGLHEDLNRVKLKPYTTPVDRRGRSDDDVAQEEWRQFRRRNDSIIVDHFMGQLRSHVTCANPACKHESITFDPFMSLSVPLPNPETVTLHVQVFWATGSIPVHYAMRLPKDKCLLVDAREKLSALARVAASRLVLVEVWQDRILKVYHDKVSMDRVREGSVHAYELDVPVTAYTLSSPSLRPLGGVETPDASTTSMYLVELVHEAPVASPLDGRVNAGDRGNLSEDDELDVKARRVELELRNTPLLVSIGQKWTKRQVHDKVWQIVHRLVATAADGTAAGGCAREPDLPYRLHVTDVKGGTRLVPDVARTDDPMDLPDRPFRITLEWSRKGYNRGYDETSAKRIELDESIEQLKISPKPDRLTLLQCLSKFTEREQLGEADAWYCPKCQTHVRAFKKFDLFTLPNVLIFHLKRFRYAQNSFYLHRDKIATLVDFPIEALDLSRFVIGPSQHGSIYELYAVSEHLGGLGGGHYTAVAKNPVTKRWFSFNDGHTSPTSAEAAVSPQAYVLFYIRREVA</sequence>
<reference evidence="1 2" key="1">
    <citation type="journal article" date="2022" name="bioRxiv">
        <title>The genome of the oomycete Peronosclerospora sorghi, a cosmopolitan pathogen of maize and sorghum, is inflated with dispersed pseudogenes.</title>
        <authorList>
            <person name="Fletcher K."/>
            <person name="Martin F."/>
            <person name="Isakeit T."/>
            <person name="Cavanaugh K."/>
            <person name="Magill C."/>
            <person name="Michelmore R."/>
        </authorList>
    </citation>
    <scope>NUCLEOTIDE SEQUENCE [LARGE SCALE GENOMIC DNA]</scope>
    <source>
        <strain evidence="1">P6</strain>
    </source>
</reference>
<name>A0ACC0VYL8_9STRA</name>
<protein>
    <submittedName>
        <fullName evidence="1">Uncharacterized protein</fullName>
    </submittedName>
</protein>
<dbReference type="Proteomes" id="UP001163321">
    <property type="component" value="Chromosome 6"/>
</dbReference>